<dbReference type="Gene3D" id="3.40.50.2000">
    <property type="entry name" value="Glycogen Phosphorylase B"/>
    <property type="match status" value="2"/>
</dbReference>
<dbReference type="SUPFAM" id="SSF53756">
    <property type="entry name" value="UDP-Glycosyltransferase/glycogen phosphorylase"/>
    <property type="match status" value="1"/>
</dbReference>
<reference evidence="2 3" key="1">
    <citation type="submission" date="2014-04" db="EMBL/GenBank/DDBJ databases">
        <authorList>
            <consortium name="DOE Joint Genome Institute"/>
            <person name="Kuo A."/>
            <person name="Girlanda M."/>
            <person name="Perotto S."/>
            <person name="Kohler A."/>
            <person name="Nagy L.G."/>
            <person name="Floudas D."/>
            <person name="Copeland A."/>
            <person name="Barry K.W."/>
            <person name="Cichocki N."/>
            <person name="Veneault-Fourrey C."/>
            <person name="LaButti K."/>
            <person name="Lindquist E.A."/>
            <person name="Lipzen A."/>
            <person name="Lundell T."/>
            <person name="Morin E."/>
            <person name="Murat C."/>
            <person name="Sun H."/>
            <person name="Tunlid A."/>
            <person name="Henrissat B."/>
            <person name="Grigoriev I.V."/>
            <person name="Hibbett D.S."/>
            <person name="Martin F."/>
            <person name="Nordberg H.P."/>
            <person name="Cantor M.N."/>
            <person name="Hua S.X."/>
        </authorList>
    </citation>
    <scope>NUCLEOTIDE SEQUENCE [LARGE SCALE GENOMIC DNA]</scope>
    <source>
        <strain evidence="2 3">MUT 4182</strain>
    </source>
</reference>
<dbReference type="AlphaFoldDB" id="A0A0C3LJ63"/>
<reference evidence="3" key="2">
    <citation type="submission" date="2015-01" db="EMBL/GenBank/DDBJ databases">
        <title>Evolutionary Origins and Diversification of the Mycorrhizal Mutualists.</title>
        <authorList>
            <consortium name="DOE Joint Genome Institute"/>
            <consortium name="Mycorrhizal Genomics Consortium"/>
            <person name="Kohler A."/>
            <person name="Kuo A."/>
            <person name="Nagy L.G."/>
            <person name="Floudas D."/>
            <person name="Copeland A."/>
            <person name="Barry K.W."/>
            <person name="Cichocki N."/>
            <person name="Veneault-Fourrey C."/>
            <person name="LaButti K."/>
            <person name="Lindquist E.A."/>
            <person name="Lipzen A."/>
            <person name="Lundell T."/>
            <person name="Morin E."/>
            <person name="Murat C."/>
            <person name="Riley R."/>
            <person name="Ohm R."/>
            <person name="Sun H."/>
            <person name="Tunlid A."/>
            <person name="Henrissat B."/>
            <person name="Grigoriev I.V."/>
            <person name="Hibbett D.S."/>
            <person name="Martin F."/>
        </authorList>
    </citation>
    <scope>NUCLEOTIDE SEQUENCE [LARGE SCALE GENOMIC DNA]</scope>
    <source>
        <strain evidence="3">MUT 4182</strain>
    </source>
</reference>
<dbReference type="InterPro" id="IPR050481">
    <property type="entry name" value="UDP-glycosyltransf_plant"/>
</dbReference>
<dbReference type="InterPro" id="IPR002213">
    <property type="entry name" value="UDP_glucos_trans"/>
</dbReference>
<evidence type="ECO:0000256" key="1">
    <source>
        <dbReference type="ARBA" id="ARBA00022679"/>
    </source>
</evidence>
<gene>
    <name evidence="2" type="ORF">M407DRAFT_28963</name>
</gene>
<dbReference type="GO" id="GO:0035251">
    <property type="term" value="F:UDP-glucosyltransferase activity"/>
    <property type="evidence" value="ECO:0007669"/>
    <property type="project" value="InterPro"/>
</dbReference>
<dbReference type="Proteomes" id="UP000054248">
    <property type="component" value="Unassembled WGS sequence"/>
</dbReference>
<evidence type="ECO:0000313" key="3">
    <source>
        <dbReference type="Proteomes" id="UP000054248"/>
    </source>
</evidence>
<keyword evidence="1 2" id="KW-0808">Transferase</keyword>
<sequence length="517" mass="57096">MASGPLHFVVCNYPAMGHTLPQLGLLRRIVQNRPDVVITLFVYAPHVNSTRREVEYLLPESFGVRLVGVGPYNGDTDRGFMAMAEAFTVLQEIIPEAYKELVSRKRLTCSVTETLFDYSDVPLPTVVLSDMVTPFAGQAIKAISPEVKLIVSWMSTSAYFVQRFGLDALGGFGSLEEGVRAVLQGDVETEKIMEVAASIEADFKGHPLVNPENLEMFDYGIYPQDVDNGSFLSTYVKAARQTNKWADGAAICSTRNFEPRAHEALRNWYEQQAGKKVFFVGPYTSPVSIPKVPRINAKTNKVISFLDSQPRQAVWLVSFGTLFYPFRHPNFVDTVLRTLLRANNPFIMSRAASTYTPISEEIVSEATERGLGLFDDFVPQSAVLAHPSTGAFISHGGVNSMFESIEANVLAIFWPITGDQHLNAAHMTLKHDCSFELIQVRTGTGAQPPKRGGVVHGTDEAVASEVEHIISDLKGPVGDRKRRNLAAVRAQLLQYLSKGDDADLEVQRLLDFGAPQR</sequence>
<dbReference type="OrthoDB" id="5835829at2759"/>
<protein>
    <submittedName>
        <fullName evidence="2">Glycosyltransferase family 1 protein</fullName>
    </submittedName>
</protein>
<evidence type="ECO:0000313" key="2">
    <source>
        <dbReference type="EMBL" id="KIO21442.1"/>
    </source>
</evidence>
<accession>A0A0C3LJ63</accession>
<dbReference type="Pfam" id="PF00201">
    <property type="entry name" value="UDPGT"/>
    <property type="match status" value="1"/>
</dbReference>
<dbReference type="PANTHER" id="PTHR48049">
    <property type="entry name" value="GLYCOSYLTRANSFERASE"/>
    <property type="match status" value="1"/>
</dbReference>
<dbReference type="EMBL" id="KN823138">
    <property type="protein sequence ID" value="KIO21442.1"/>
    <property type="molecule type" value="Genomic_DNA"/>
</dbReference>
<dbReference type="STRING" id="1051891.A0A0C3LJ63"/>
<dbReference type="HOGENOM" id="CLU_001724_12_1_1"/>
<keyword evidence="3" id="KW-1185">Reference proteome</keyword>
<name>A0A0C3LJ63_9AGAM</name>
<dbReference type="PANTHER" id="PTHR48049:SF132">
    <property type="entry name" value="GLYCOSYLTRANSFERASE"/>
    <property type="match status" value="1"/>
</dbReference>
<proteinExistence type="predicted"/>
<organism evidence="2 3">
    <name type="scientific">Tulasnella calospora MUT 4182</name>
    <dbReference type="NCBI Taxonomy" id="1051891"/>
    <lineage>
        <taxon>Eukaryota</taxon>
        <taxon>Fungi</taxon>
        <taxon>Dikarya</taxon>
        <taxon>Basidiomycota</taxon>
        <taxon>Agaricomycotina</taxon>
        <taxon>Agaricomycetes</taxon>
        <taxon>Cantharellales</taxon>
        <taxon>Tulasnellaceae</taxon>
        <taxon>Tulasnella</taxon>
    </lineage>
</organism>